<dbReference type="HOGENOM" id="CLU_500468_0_0_11"/>
<dbReference type="PATRIC" id="fig|742818.3.peg.1283"/>
<dbReference type="InterPro" id="IPR016032">
    <property type="entry name" value="Sig_transdc_resp-reg_C-effctor"/>
</dbReference>
<evidence type="ECO:0000259" key="5">
    <source>
        <dbReference type="PROSITE" id="PS50043"/>
    </source>
</evidence>
<feature type="transmembrane region" description="Helical" evidence="4">
    <location>
        <begin position="287"/>
        <end position="307"/>
    </location>
</feature>
<dbReference type="Pfam" id="PF00196">
    <property type="entry name" value="GerE"/>
    <property type="match status" value="1"/>
</dbReference>
<evidence type="ECO:0000256" key="3">
    <source>
        <dbReference type="ARBA" id="ARBA00023163"/>
    </source>
</evidence>
<evidence type="ECO:0000313" key="6">
    <source>
        <dbReference type="EMBL" id="EJZ83703.1"/>
    </source>
</evidence>
<evidence type="ECO:0000313" key="7">
    <source>
        <dbReference type="Proteomes" id="UP000006069"/>
    </source>
</evidence>
<dbReference type="PANTHER" id="PTHR44688">
    <property type="entry name" value="DNA-BINDING TRANSCRIPTIONAL ACTIVATOR DEVR_DOSR"/>
    <property type="match status" value="1"/>
</dbReference>
<dbReference type="PRINTS" id="PR00038">
    <property type="entry name" value="HTHLUXR"/>
</dbReference>
<feature type="transmembrane region" description="Helical" evidence="4">
    <location>
        <begin position="12"/>
        <end position="32"/>
    </location>
</feature>
<name>K0YKD2_9ACTN</name>
<sequence>MAERLERPNGRMLILMTAATIGFGLLQGARLVDVNSGPYSASPLALWGLAVDGAVFLAVAALSYAGKIEGWRSLFLAGAVSSAAYVFMAAFAPDDMAMLALMQTFAGLGWSLNILCWMTVFVSYRSRYALPMIAVGYVINVCVQPLSSMLVPYDKAFLVAMLFVSIVLLRICLASNEFVALSMRETLIPRTSLSEAFSRTRRAVAGACVFSLVCGFVIQSDLSMRAMGYSQTDTTAGIALVVAVAMTIALIVFRVDKADLDYAFPIASVFIASAVLVRSTGIFDPSVAGSLMTVTLISFYVLLWLMLVSEARERMLPPFLLLGAALGVARLSVAAGRGAFVVLRDFGIAIDGLVDVVALWALVAASSLISFAYLKASSRYRQEERLAECGSAGVGQILSTAKEARMECAVSNGVQEPLVACGSSRQALGSCSSHDLPAGSCGRDMGFESMDAELKRIPESAFEKNATAFDEAARRFAFSQRETQVMREYAAGRSARYIAEWCMLSEHTVKTHIRRAYAKAGVHSRQEFLDAIERVESDLLHRGR</sequence>
<keyword evidence="1" id="KW-0805">Transcription regulation</keyword>
<dbReference type="Proteomes" id="UP000006069">
    <property type="component" value="Unassembled WGS sequence"/>
</dbReference>
<dbReference type="RefSeq" id="WP_009139422.1">
    <property type="nucleotide sequence ID" value="NZ_JH815198.1"/>
</dbReference>
<dbReference type="PROSITE" id="PS00622">
    <property type="entry name" value="HTH_LUXR_1"/>
    <property type="match status" value="1"/>
</dbReference>
<evidence type="ECO:0000256" key="2">
    <source>
        <dbReference type="ARBA" id="ARBA00023125"/>
    </source>
</evidence>
<evidence type="ECO:0000256" key="1">
    <source>
        <dbReference type="ARBA" id="ARBA00023015"/>
    </source>
</evidence>
<dbReference type="CDD" id="cd06170">
    <property type="entry name" value="LuxR_C_like"/>
    <property type="match status" value="1"/>
</dbReference>
<dbReference type="SUPFAM" id="SSF46894">
    <property type="entry name" value="C-terminal effector domain of the bipartite response regulators"/>
    <property type="match status" value="1"/>
</dbReference>
<keyword evidence="3" id="KW-0804">Transcription</keyword>
<reference evidence="6 7" key="1">
    <citation type="submission" date="2012-08" db="EMBL/GenBank/DDBJ databases">
        <title>The Genome Sequence of Slackia piriformis YIT 12062.</title>
        <authorList>
            <consortium name="The Broad Institute Genome Sequencing Platform"/>
            <person name="Earl A."/>
            <person name="Ward D."/>
            <person name="Feldgarden M."/>
            <person name="Gevers D."/>
            <person name="Morotomi M."/>
            <person name="Walker B."/>
            <person name="Young S.K."/>
            <person name="Zeng Q."/>
            <person name="Gargeya S."/>
            <person name="Fitzgerald M."/>
            <person name="Haas B."/>
            <person name="Abouelleil A."/>
            <person name="Alvarado L."/>
            <person name="Arachchi H.M."/>
            <person name="Berlin A.M."/>
            <person name="Chapman S.B."/>
            <person name="Goldberg J."/>
            <person name="Griggs A."/>
            <person name="Gujja S."/>
            <person name="Hansen M."/>
            <person name="Howarth C."/>
            <person name="Imamovic A."/>
            <person name="Larimer J."/>
            <person name="McCowen C."/>
            <person name="Montmayeur A."/>
            <person name="Murphy C."/>
            <person name="Neiman D."/>
            <person name="Pearson M."/>
            <person name="Priest M."/>
            <person name="Roberts A."/>
            <person name="Saif S."/>
            <person name="Shea T."/>
            <person name="Sisk P."/>
            <person name="Sykes S."/>
            <person name="Wortman J."/>
            <person name="Nusbaum C."/>
            <person name="Birren B."/>
        </authorList>
    </citation>
    <scope>NUCLEOTIDE SEQUENCE [LARGE SCALE GENOMIC DNA]</scope>
    <source>
        <strain evidence="6 7">YIT 12062</strain>
    </source>
</reference>
<feature type="transmembrane region" description="Helical" evidence="4">
    <location>
        <begin position="203"/>
        <end position="222"/>
    </location>
</feature>
<feature type="transmembrane region" description="Helical" evidence="4">
    <location>
        <begin position="44"/>
        <end position="62"/>
    </location>
</feature>
<dbReference type="GO" id="GO:0003677">
    <property type="term" value="F:DNA binding"/>
    <property type="evidence" value="ECO:0007669"/>
    <property type="project" value="UniProtKB-KW"/>
</dbReference>
<feature type="transmembrane region" description="Helical" evidence="4">
    <location>
        <begin position="352"/>
        <end position="374"/>
    </location>
</feature>
<keyword evidence="4" id="KW-0472">Membrane</keyword>
<organism evidence="6 7">
    <name type="scientific">Slackia piriformis YIT 12062</name>
    <dbReference type="NCBI Taxonomy" id="742818"/>
    <lineage>
        <taxon>Bacteria</taxon>
        <taxon>Bacillati</taxon>
        <taxon>Actinomycetota</taxon>
        <taxon>Coriobacteriia</taxon>
        <taxon>Eggerthellales</taxon>
        <taxon>Eggerthellaceae</taxon>
        <taxon>Slackia</taxon>
    </lineage>
</organism>
<comment type="caution">
    <text evidence="6">The sequence shown here is derived from an EMBL/GenBank/DDBJ whole genome shotgun (WGS) entry which is preliminary data.</text>
</comment>
<keyword evidence="2" id="KW-0238">DNA-binding</keyword>
<keyword evidence="4" id="KW-0812">Transmembrane</keyword>
<evidence type="ECO:0000256" key="4">
    <source>
        <dbReference type="SAM" id="Phobius"/>
    </source>
</evidence>
<accession>K0YKD2</accession>
<dbReference type="InterPro" id="IPR036388">
    <property type="entry name" value="WH-like_DNA-bd_sf"/>
</dbReference>
<proteinExistence type="predicted"/>
<dbReference type="SMART" id="SM00421">
    <property type="entry name" value="HTH_LUXR"/>
    <property type="match status" value="1"/>
</dbReference>
<gene>
    <name evidence="6" type="ORF">HMPREF9451_01224</name>
</gene>
<dbReference type="EMBL" id="ADMD01000007">
    <property type="protein sequence ID" value="EJZ83703.1"/>
    <property type="molecule type" value="Genomic_DNA"/>
</dbReference>
<dbReference type="GO" id="GO:0006355">
    <property type="term" value="P:regulation of DNA-templated transcription"/>
    <property type="evidence" value="ECO:0007669"/>
    <property type="project" value="InterPro"/>
</dbReference>
<feature type="domain" description="HTH luxR-type" evidence="5">
    <location>
        <begin position="471"/>
        <end position="536"/>
    </location>
</feature>
<dbReference type="Gene3D" id="1.10.10.10">
    <property type="entry name" value="Winged helix-like DNA-binding domain superfamily/Winged helix DNA-binding domain"/>
    <property type="match status" value="1"/>
</dbReference>
<feature type="transmembrane region" description="Helical" evidence="4">
    <location>
        <begin position="234"/>
        <end position="255"/>
    </location>
</feature>
<dbReference type="InterPro" id="IPR000792">
    <property type="entry name" value="Tscrpt_reg_LuxR_C"/>
</dbReference>
<dbReference type="eggNOG" id="COG2197">
    <property type="taxonomic scope" value="Bacteria"/>
</dbReference>
<feature type="transmembrane region" description="Helical" evidence="4">
    <location>
        <begin position="319"/>
        <end position="340"/>
    </location>
</feature>
<feature type="transmembrane region" description="Helical" evidence="4">
    <location>
        <begin position="262"/>
        <end position="281"/>
    </location>
</feature>
<dbReference type="PROSITE" id="PS50043">
    <property type="entry name" value="HTH_LUXR_2"/>
    <property type="match status" value="1"/>
</dbReference>
<keyword evidence="7" id="KW-1185">Reference proteome</keyword>
<feature type="transmembrane region" description="Helical" evidence="4">
    <location>
        <begin position="157"/>
        <end position="182"/>
    </location>
</feature>
<dbReference type="PANTHER" id="PTHR44688:SF16">
    <property type="entry name" value="DNA-BINDING TRANSCRIPTIONAL ACTIVATOR DEVR_DOSR"/>
    <property type="match status" value="1"/>
</dbReference>
<feature type="transmembrane region" description="Helical" evidence="4">
    <location>
        <begin position="74"/>
        <end position="92"/>
    </location>
</feature>
<feature type="transmembrane region" description="Helical" evidence="4">
    <location>
        <begin position="98"/>
        <end position="121"/>
    </location>
</feature>
<protein>
    <recommendedName>
        <fullName evidence="5">HTH luxR-type domain-containing protein</fullName>
    </recommendedName>
</protein>
<dbReference type="InParanoid" id="K0YKD2"/>
<dbReference type="AlphaFoldDB" id="K0YKD2"/>
<feature type="transmembrane region" description="Helical" evidence="4">
    <location>
        <begin position="128"/>
        <end position="151"/>
    </location>
</feature>
<keyword evidence="4" id="KW-1133">Transmembrane helix</keyword>